<dbReference type="Gene3D" id="1.10.1660.10">
    <property type="match status" value="1"/>
</dbReference>
<dbReference type="KEGG" id="sbae:DSM104329_05626"/>
<dbReference type="InterPro" id="IPR009061">
    <property type="entry name" value="DNA-bd_dom_put_sf"/>
</dbReference>
<organism evidence="2 3">
    <name type="scientific">Capillimicrobium parvum</name>
    <dbReference type="NCBI Taxonomy" id="2884022"/>
    <lineage>
        <taxon>Bacteria</taxon>
        <taxon>Bacillati</taxon>
        <taxon>Actinomycetota</taxon>
        <taxon>Thermoleophilia</taxon>
        <taxon>Solirubrobacterales</taxon>
        <taxon>Capillimicrobiaceae</taxon>
        <taxon>Capillimicrobium</taxon>
    </lineage>
</organism>
<proteinExistence type="predicted"/>
<dbReference type="Proteomes" id="UP001162834">
    <property type="component" value="Chromosome"/>
</dbReference>
<dbReference type="EMBL" id="CP087164">
    <property type="protein sequence ID" value="UGS39194.1"/>
    <property type="molecule type" value="Genomic_DNA"/>
</dbReference>
<dbReference type="RefSeq" id="WP_259313198.1">
    <property type="nucleotide sequence ID" value="NZ_CP087164.1"/>
</dbReference>
<dbReference type="InterPro" id="IPR000551">
    <property type="entry name" value="MerR-type_HTH_dom"/>
</dbReference>
<accession>A0A9E7C6Y9</accession>
<dbReference type="GO" id="GO:0006355">
    <property type="term" value="P:regulation of DNA-templated transcription"/>
    <property type="evidence" value="ECO:0007669"/>
    <property type="project" value="InterPro"/>
</dbReference>
<dbReference type="AlphaFoldDB" id="A0A9E7C6Y9"/>
<dbReference type="SUPFAM" id="SSF46955">
    <property type="entry name" value="Putative DNA-binding domain"/>
    <property type="match status" value="1"/>
</dbReference>
<dbReference type="GO" id="GO:0003677">
    <property type="term" value="F:DNA binding"/>
    <property type="evidence" value="ECO:0007669"/>
    <property type="project" value="InterPro"/>
</dbReference>
<dbReference type="PROSITE" id="PS50937">
    <property type="entry name" value="HTH_MERR_2"/>
    <property type="match status" value="1"/>
</dbReference>
<sequence>MSVVRTNAAAAMLGVSPNTLRSWERRFGFPHPRRTQGGHRQFDLAEIEALRQAFAETHNISSAISVARQRGEGPASPARLADAFTRFDEVRADRLLEESLAVRSVERTVEEVLLVAVESLADESEPGGRSPELGFAWRFSTGWLAAHQRVAPPAHRAEGVLIFDAAGPLDLDALHVQALELMLRRSGLRTLALSVDLDHDRVSRAVRALHPAALVLAGRRAPLDTLGRLVFAARRHAPGVEVLDFRGALPDTGASTVTRLGDAPLAARDTVLDRLIGRSQPGADVELGALLQSAR</sequence>
<name>A0A9E7C6Y9_9ACTN</name>
<evidence type="ECO:0000259" key="1">
    <source>
        <dbReference type="PROSITE" id="PS50937"/>
    </source>
</evidence>
<reference evidence="2" key="1">
    <citation type="journal article" date="2022" name="Int. J. Syst. Evol. Microbiol.">
        <title>Pseudomonas aegrilactucae sp. nov. and Pseudomonas morbosilactucae sp. nov., pathogens causing bacterial rot of lettuce in Japan.</title>
        <authorList>
            <person name="Sawada H."/>
            <person name="Fujikawa T."/>
            <person name="Satou M."/>
        </authorList>
    </citation>
    <scope>NUCLEOTIDE SEQUENCE</scope>
    <source>
        <strain evidence="2">0166_1</strain>
    </source>
</reference>
<evidence type="ECO:0000313" key="2">
    <source>
        <dbReference type="EMBL" id="UGS39194.1"/>
    </source>
</evidence>
<gene>
    <name evidence="2" type="ORF">DSM104329_05626</name>
</gene>
<keyword evidence="3" id="KW-1185">Reference proteome</keyword>
<dbReference type="Pfam" id="PF13411">
    <property type="entry name" value="MerR_1"/>
    <property type="match status" value="1"/>
</dbReference>
<protein>
    <recommendedName>
        <fullName evidence="1">HTH merR-type domain-containing protein</fullName>
    </recommendedName>
</protein>
<evidence type="ECO:0000313" key="3">
    <source>
        <dbReference type="Proteomes" id="UP001162834"/>
    </source>
</evidence>
<feature type="domain" description="HTH merR-type" evidence="1">
    <location>
        <begin position="1"/>
        <end position="52"/>
    </location>
</feature>